<dbReference type="InterPro" id="IPR005672">
    <property type="entry name" value="Phosphate_PstA"/>
</dbReference>
<keyword evidence="5" id="KW-0592">Phosphate transport</keyword>
<dbReference type="AlphaFoldDB" id="F6DSU5"/>
<dbReference type="PANTHER" id="PTHR30425">
    <property type="entry name" value="PHOSPHATE TRANSPORT SYSTEM PERMEASE PROTEIN PST"/>
    <property type="match status" value="1"/>
</dbReference>
<evidence type="ECO:0000256" key="1">
    <source>
        <dbReference type="ARBA" id="ARBA00004651"/>
    </source>
</evidence>
<dbReference type="Gene3D" id="1.10.3720.10">
    <property type="entry name" value="MetI-like"/>
    <property type="match status" value="1"/>
</dbReference>
<feature type="transmembrane region" description="Helical" evidence="9">
    <location>
        <begin position="197"/>
        <end position="220"/>
    </location>
</feature>
<evidence type="ECO:0000259" key="10">
    <source>
        <dbReference type="PROSITE" id="PS50928"/>
    </source>
</evidence>
<dbReference type="InterPro" id="IPR051124">
    <property type="entry name" value="Phosphate_Transport_Permease"/>
</dbReference>
<organism evidence="11 12">
    <name type="scientific">Desulforamulus ruminis (strain ATCC 23193 / DSM 2154 / NCIMB 8452 / DL)</name>
    <name type="common">Desulfotomaculum ruminis</name>
    <dbReference type="NCBI Taxonomy" id="696281"/>
    <lineage>
        <taxon>Bacteria</taxon>
        <taxon>Bacillati</taxon>
        <taxon>Bacillota</taxon>
        <taxon>Clostridia</taxon>
        <taxon>Eubacteriales</taxon>
        <taxon>Peptococcaceae</taxon>
        <taxon>Desulforamulus</taxon>
    </lineage>
</organism>
<evidence type="ECO:0000313" key="11">
    <source>
        <dbReference type="EMBL" id="AEG59939.1"/>
    </source>
</evidence>
<keyword evidence="12" id="KW-1185">Reference proteome</keyword>
<evidence type="ECO:0000313" key="12">
    <source>
        <dbReference type="Proteomes" id="UP000009234"/>
    </source>
</evidence>
<dbReference type="NCBIfam" id="TIGR02138">
    <property type="entry name" value="phosphate_pstC"/>
    <property type="match status" value="1"/>
</dbReference>
<dbReference type="eggNOG" id="COG0573">
    <property type="taxonomic scope" value="Bacteria"/>
</dbReference>
<reference evidence="11 12" key="2">
    <citation type="journal article" date="2012" name="Stand. Genomic Sci.">
        <title>Complete genome sequence of the sulfate-reducing firmicute Desulfotomaculum ruminis type strain (DL(T)).</title>
        <authorList>
            <person name="Spring S."/>
            <person name="Visser M."/>
            <person name="Lu M."/>
            <person name="Copeland A."/>
            <person name="Lapidus A."/>
            <person name="Lucas S."/>
            <person name="Cheng J.F."/>
            <person name="Han C."/>
            <person name="Tapia R."/>
            <person name="Goodwin L.A."/>
            <person name="Pitluck S."/>
            <person name="Ivanova N."/>
            <person name="Land M."/>
            <person name="Hauser L."/>
            <person name="Larimer F."/>
            <person name="Rohde M."/>
            <person name="Goker M."/>
            <person name="Detter J.C."/>
            <person name="Kyrpides N.C."/>
            <person name="Woyke T."/>
            <person name="Schaap P.J."/>
            <person name="Plugge C.M."/>
            <person name="Muyzer G."/>
            <person name="Kuever J."/>
            <person name="Pereira I.A."/>
            <person name="Parshina S.N."/>
            <person name="Bernier-Latmani R."/>
            <person name="Stams A.J."/>
            <person name="Klenk H.P."/>
        </authorList>
    </citation>
    <scope>NUCLEOTIDE SEQUENCE [LARGE SCALE GENOMIC DNA]</scope>
    <source>
        <strain evidence="12">ATCC 23193 / DSM 2154 / NCIB 8452 / DL</strain>
    </source>
</reference>
<dbReference type="Proteomes" id="UP000009234">
    <property type="component" value="Chromosome"/>
</dbReference>
<keyword evidence="7 9" id="KW-1133">Transmembrane helix</keyword>
<feature type="transmembrane region" description="Helical" evidence="9">
    <location>
        <begin position="62"/>
        <end position="95"/>
    </location>
</feature>
<proteinExistence type="inferred from homology"/>
<feature type="transmembrane region" description="Helical" evidence="9">
    <location>
        <begin position="139"/>
        <end position="159"/>
    </location>
</feature>
<name>F6DSU5_DESRL</name>
<evidence type="ECO:0000256" key="4">
    <source>
        <dbReference type="ARBA" id="ARBA00022475"/>
    </source>
</evidence>
<comment type="similarity">
    <text evidence="2">Belongs to the binding-protein-dependent transport system permease family. CysTW subfamily.</text>
</comment>
<keyword evidence="6 9" id="KW-0812">Transmembrane</keyword>
<keyword evidence="3" id="KW-0813">Transport</keyword>
<dbReference type="GO" id="GO:0005315">
    <property type="term" value="F:phosphate transmembrane transporter activity"/>
    <property type="evidence" value="ECO:0007669"/>
    <property type="project" value="InterPro"/>
</dbReference>
<evidence type="ECO:0000256" key="6">
    <source>
        <dbReference type="ARBA" id="ARBA00022692"/>
    </source>
</evidence>
<protein>
    <submittedName>
        <fullName evidence="11">Phosphate ABC transporter, inner membrane subunit PstC</fullName>
    </submittedName>
</protein>
<dbReference type="NCBIfam" id="TIGR00974">
    <property type="entry name" value="3a0107s02c"/>
    <property type="match status" value="1"/>
</dbReference>
<evidence type="ECO:0000256" key="2">
    <source>
        <dbReference type="ARBA" id="ARBA00007069"/>
    </source>
</evidence>
<dbReference type="PANTHER" id="PTHR30425:SF1">
    <property type="entry name" value="PHOSPHATE TRANSPORT SYSTEM PERMEASE PROTEIN PSTC"/>
    <property type="match status" value="1"/>
</dbReference>
<feature type="transmembrane region" description="Helical" evidence="9">
    <location>
        <begin position="12"/>
        <end position="32"/>
    </location>
</feature>
<dbReference type="OrthoDB" id="9785113at2"/>
<dbReference type="InterPro" id="IPR000515">
    <property type="entry name" value="MetI-like"/>
</dbReference>
<reference evidence="12" key="1">
    <citation type="submission" date="2011-05" db="EMBL/GenBank/DDBJ databases">
        <title>Complete sequence of Desulfotomaculum ruminis DSM 2154.</title>
        <authorList>
            <person name="Lucas S."/>
            <person name="Copeland A."/>
            <person name="Lapidus A."/>
            <person name="Cheng J.-F."/>
            <person name="Goodwin L."/>
            <person name="Pitluck S."/>
            <person name="Lu M."/>
            <person name="Detter J.C."/>
            <person name="Han C."/>
            <person name="Tapia R."/>
            <person name="Land M."/>
            <person name="Hauser L."/>
            <person name="Kyrpides N."/>
            <person name="Ivanova N."/>
            <person name="Mikhailova N."/>
            <person name="Pagani I."/>
            <person name="Stams A.J.M."/>
            <person name="Plugge C.M."/>
            <person name="Muyzer G."/>
            <person name="Kuever J."/>
            <person name="Parshina S.N."/>
            <person name="Ivanova A.E."/>
            <person name="Nazina T.N."/>
            <person name="Brambilla E."/>
            <person name="Spring S."/>
            <person name="Klenk H.-P."/>
            <person name="Woyke T."/>
        </authorList>
    </citation>
    <scope>NUCLEOTIDE SEQUENCE [LARGE SCALE GENOMIC DNA]</scope>
    <source>
        <strain evidence="12">ATCC 23193 / DSM 2154 / NCIB 8452 / DL</strain>
    </source>
</reference>
<dbReference type="KEGG" id="dru:Desru_1675"/>
<feature type="transmembrane region" description="Helical" evidence="9">
    <location>
        <begin position="255"/>
        <end position="277"/>
    </location>
</feature>
<dbReference type="EMBL" id="CP002780">
    <property type="protein sequence ID" value="AEG59939.1"/>
    <property type="molecule type" value="Genomic_DNA"/>
</dbReference>
<evidence type="ECO:0000256" key="3">
    <source>
        <dbReference type="ARBA" id="ARBA00022448"/>
    </source>
</evidence>
<evidence type="ECO:0000256" key="5">
    <source>
        <dbReference type="ARBA" id="ARBA00022592"/>
    </source>
</evidence>
<dbReference type="GO" id="GO:0005886">
    <property type="term" value="C:plasma membrane"/>
    <property type="evidence" value="ECO:0007669"/>
    <property type="project" value="UniProtKB-SubCell"/>
</dbReference>
<accession>F6DSU5</accession>
<keyword evidence="8 9" id="KW-0472">Membrane</keyword>
<dbReference type="Pfam" id="PF00528">
    <property type="entry name" value="BPD_transp_1"/>
    <property type="match status" value="1"/>
</dbReference>
<dbReference type="SUPFAM" id="SSF161098">
    <property type="entry name" value="MetI-like"/>
    <property type="match status" value="1"/>
</dbReference>
<evidence type="ECO:0000256" key="9">
    <source>
        <dbReference type="SAM" id="Phobius"/>
    </source>
</evidence>
<evidence type="ECO:0000256" key="7">
    <source>
        <dbReference type="ARBA" id="ARBA00022989"/>
    </source>
</evidence>
<dbReference type="PROSITE" id="PS50928">
    <property type="entry name" value="ABC_TM1"/>
    <property type="match status" value="1"/>
</dbReference>
<dbReference type="InterPro" id="IPR011864">
    <property type="entry name" value="Phosphate_PstC"/>
</dbReference>
<comment type="subcellular location">
    <subcellularLocation>
        <location evidence="1">Cell membrane</location>
        <topology evidence="1">Multi-pass membrane protein</topology>
    </subcellularLocation>
</comment>
<feature type="transmembrane region" description="Helical" evidence="9">
    <location>
        <begin position="107"/>
        <end position="127"/>
    </location>
</feature>
<evidence type="ECO:0000256" key="8">
    <source>
        <dbReference type="ARBA" id="ARBA00023136"/>
    </source>
</evidence>
<gene>
    <name evidence="11" type="ordered locus">Desru_1675</name>
</gene>
<dbReference type="HOGENOM" id="CLU_033621_1_0_9"/>
<dbReference type="RefSeq" id="WP_013841706.1">
    <property type="nucleotide sequence ID" value="NC_015589.1"/>
</dbReference>
<dbReference type="GO" id="GO:0035435">
    <property type="term" value="P:phosphate ion transmembrane transport"/>
    <property type="evidence" value="ECO:0007669"/>
    <property type="project" value="InterPro"/>
</dbReference>
<dbReference type="InterPro" id="IPR035906">
    <property type="entry name" value="MetI-like_sf"/>
</dbReference>
<dbReference type="STRING" id="696281.Desru_1675"/>
<keyword evidence="4" id="KW-1003">Cell membrane</keyword>
<sequence length="283" mass="30331">MKKIHEAIIEKFLLISAVVAVLVVLLITYFIFADGFPVMQKYGLTHFIANSDWHPLDKHFGLLSMIVGSFLVTFGALLLGVPLSVGCAIFLAEIAPKGVTRIVRPAIELLAGIPSVVYGFYGLIILVPLIREIFGGRGFSILGGSIVLAIMILPTVINISEDAIRAVPREYKEGSLALGATHWQTIKKVIVPSARSGILTAIVLGMGRAIGETMAVIMVVGNVASLPKGILEPVRTLTGNIAIEMGYAAGEHSQALFATGIVLFVIIMILNFMVMLVPKRIGE</sequence>
<feature type="domain" description="ABC transmembrane type-1" evidence="10">
    <location>
        <begin position="66"/>
        <end position="274"/>
    </location>
</feature>
<dbReference type="CDD" id="cd06261">
    <property type="entry name" value="TM_PBP2"/>
    <property type="match status" value="1"/>
</dbReference>